<organism evidence="1 2">
    <name type="scientific">Periplaneta americana</name>
    <name type="common">American cockroach</name>
    <name type="synonym">Blatta americana</name>
    <dbReference type="NCBI Taxonomy" id="6978"/>
    <lineage>
        <taxon>Eukaryota</taxon>
        <taxon>Metazoa</taxon>
        <taxon>Ecdysozoa</taxon>
        <taxon>Arthropoda</taxon>
        <taxon>Hexapoda</taxon>
        <taxon>Insecta</taxon>
        <taxon>Pterygota</taxon>
        <taxon>Neoptera</taxon>
        <taxon>Polyneoptera</taxon>
        <taxon>Dictyoptera</taxon>
        <taxon>Blattodea</taxon>
        <taxon>Blattoidea</taxon>
        <taxon>Blattidae</taxon>
        <taxon>Blattinae</taxon>
        <taxon>Periplaneta</taxon>
    </lineage>
</organism>
<evidence type="ECO:0000313" key="2">
    <source>
        <dbReference type="Proteomes" id="UP001148838"/>
    </source>
</evidence>
<gene>
    <name evidence="1" type="ORF">ANN_03471</name>
</gene>
<protein>
    <submittedName>
        <fullName evidence="1">Uncharacterized protein</fullName>
    </submittedName>
</protein>
<comment type="caution">
    <text evidence="1">The sequence shown here is derived from an EMBL/GenBank/DDBJ whole genome shotgun (WGS) entry which is preliminary data.</text>
</comment>
<dbReference type="EMBL" id="JAJSOF020000001">
    <property type="protein sequence ID" value="KAJ4451987.1"/>
    <property type="molecule type" value="Genomic_DNA"/>
</dbReference>
<keyword evidence="2" id="KW-1185">Reference proteome</keyword>
<sequence length="101" mass="11573">MAGLCEGGNEPSGSLKAICAPLEQFADAEVKQNVFRCTLAEKIEHHWIRTMEKIHDFIGNQTRDLMTSQRQRYALTAAQLRLNRGVVMKIIKMARTLTWRK</sequence>
<evidence type="ECO:0000313" key="1">
    <source>
        <dbReference type="EMBL" id="KAJ4451987.1"/>
    </source>
</evidence>
<dbReference type="Proteomes" id="UP001148838">
    <property type="component" value="Unassembled WGS sequence"/>
</dbReference>
<reference evidence="1 2" key="1">
    <citation type="journal article" date="2022" name="Allergy">
        <title>Genome assembly and annotation of Periplaneta americana reveal a comprehensive cockroach allergen profile.</title>
        <authorList>
            <person name="Wang L."/>
            <person name="Xiong Q."/>
            <person name="Saelim N."/>
            <person name="Wang L."/>
            <person name="Nong W."/>
            <person name="Wan A.T."/>
            <person name="Shi M."/>
            <person name="Liu X."/>
            <person name="Cao Q."/>
            <person name="Hui J.H.L."/>
            <person name="Sookrung N."/>
            <person name="Leung T.F."/>
            <person name="Tungtrongchitr A."/>
            <person name="Tsui S.K.W."/>
        </authorList>
    </citation>
    <scope>NUCLEOTIDE SEQUENCE [LARGE SCALE GENOMIC DNA]</scope>
    <source>
        <strain evidence="1">PWHHKU_190912</strain>
    </source>
</reference>
<accession>A0ABQ8U0Z4</accession>
<proteinExistence type="predicted"/>
<name>A0ABQ8U0Z4_PERAM</name>